<dbReference type="InterPro" id="IPR025661">
    <property type="entry name" value="Pept_asp_AS"/>
</dbReference>
<dbReference type="InterPro" id="IPR025660">
    <property type="entry name" value="Pept_his_AS"/>
</dbReference>
<dbReference type="InterPro" id="IPR013128">
    <property type="entry name" value="Peptidase_C1A"/>
</dbReference>
<comment type="similarity">
    <text evidence="1">Belongs to the peptidase C1 family.</text>
</comment>
<dbReference type="SUPFAM" id="SSF54001">
    <property type="entry name" value="Cysteine proteinases"/>
    <property type="match status" value="1"/>
</dbReference>
<dbReference type="Gene3D" id="3.90.70.10">
    <property type="entry name" value="Cysteine proteinases"/>
    <property type="match status" value="1"/>
</dbReference>
<protein>
    <submittedName>
        <fullName evidence="4">Papain like protease</fullName>
    </submittedName>
</protein>
<dbReference type="OrthoDB" id="5289073at2"/>
<dbReference type="Proteomes" id="UP000238362">
    <property type="component" value="Unassembled WGS sequence"/>
</dbReference>
<keyword evidence="5" id="KW-1185">Reference proteome</keyword>
<dbReference type="PROSITE" id="PS00639">
    <property type="entry name" value="THIOL_PROTEASE_HIS"/>
    <property type="match status" value="1"/>
</dbReference>
<dbReference type="AlphaFoldDB" id="A0A2T0LN75"/>
<evidence type="ECO:0000256" key="1">
    <source>
        <dbReference type="ARBA" id="ARBA00008455"/>
    </source>
</evidence>
<dbReference type="InterPro" id="IPR038765">
    <property type="entry name" value="Papain-like_cys_pep_sf"/>
</dbReference>
<evidence type="ECO:0000256" key="2">
    <source>
        <dbReference type="ARBA" id="ARBA00023157"/>
    </source>
</evidence>
<organism evidence="4 5">
    <name type="scientific">Prauserella shujinwangii</name>
    <dbReference type="NCBI Taxonomy" id="1453103"/>
    <lineage>
        <taxon>Bacteria</taxon>
        <taxon>Bacillati</taxon>
        <taxon>Actinomycetota</taxon>
        <taxon>Actinomycetes</taxon>
        <taxon>Pseudonocardiales</taxon>
        <taxon>Pseudonocardiaceae</taxon>
        <taxon>Prauserella</taxon>
    </lineage>
</organism>
<gene>
    <name evidence="4" type="ORF">B0I33_111145</name>
</gene>
<feature type="domain" description="Peptidase C1A papain C-terminal" evidence="3">
    <location>
        <begin position="89"/>
        <end position="300"/>
    </location>
</feature>
<dbReference type="PANTHER" id="PTHR12411">
    <property type="entry name" value="CYSTEINE PROTEASE FAMILY C1-RELATED"/>
    <property type="match status" value="1"/>
</dbReference>
<dbReference type="SMART" id="SM00645">
    <property type="entry name" value="Pept_C1"/>
    <property type="match status" value="1"/>
</dbReference>
<accession>A0A2T0LN75</accession>
<evidence type="ECO:0000313" key="5">
    <source>
        <dbReference type="Proteomes" id="UP000238362"/>
    </source>
</evidence>
<dbReference type="InterPro" id="IPR000668">
    <property type="entry name" value="Peptidase_C1A_C"/>
</dbReference>
<evidence type="ECO:0000259" key="3">
    <source>
        <dbReference type="SMART" id="SM00645"/>
    </source>
</evidence>
<dbReference type="Pfam" id="PF00112">
    <property type="entry name" value="Peptidase_C1"/>
    <property type="match status" value="1"/>
</dbReference>
<evidence type="ECO:0000313" key="4">
    <source>
        <dbReference type="EMBL" id="PRX44633.1"/>
    </source>
</evidence>
<dbReference type="InterPro" id="IPR039417">
    <property type="entry name" value="Peptidase_C1A_papain-like"/>
</dbReference>
<keyword evidence="4" id="KW-0378">Hydrolase</keyword>
<sequence length="386" mass="41189">MSADSGEHDCAAELAGIRDALAGLGHPWQCGETRLSRLSADSRRARLGVPAPSADEIAARAELPALMADSALRAAGEPVAAVHAPTPHLPAAFDLRDVGGRSYVTPVKDQGECGSCSAFGAIATLESTAAYTRRAPGLRLDLSEAHAFFGHAAARNAILPDGTWPDELLEDFVTLGVAFEDCYPYSDDGSGSLHPRWRDRSASAEKVVDLSRNPAAIKQHLYAYGPVTACLVVYDDLFHYTGGVYRHTVEQTSGGHCVALIGWDDTAGCWIAKNSWGPDWGEDGFFRIAYGEAYIEDYPDPRPTTLGCTGVNLRAWLPPQRALGLFATAHDANGWVYLENLGWIRLSGGAHSTTNKLAMLTAARASGSPVSPFVEGAELSMIQLAH</sequence>
<keyword evidence="2" id="KW-1015">Disulfide bond</keyword>
<name>A0A2T0LN75_9PSEU</name>
<dbReference type="GO" id="GO:0008234">
    <property type="term" value="F:cysteine-type peptidase activity"/>
    <property type="evidence" value="ECO:0007669"/>
    <property type="project" value="InterPro"/>
</dbReference>
<dbReference type="EMBL" id="PVNH01000011">
    <property type="protein sequence ID" value="PRX44633.1"/>
    <property type="molecule type" value="Genomic_DNA"/>
</dbReference>
<proteinExistence type="inferred from homology"/>
<dbReference type="PROSITE" id="PS00640">
    <property type="entry name" value="THIOL_PROTEASE_ASN"/>
    <property type="match status" value="1"/>
</dbReference>
<dbReference type="RefSeq" id="WP_106181295.1">
    <property type="nucleotide sequence ID" value="NZ_PVNH01000011.1"/>
</dbReference>
<keyword evidence="4" id="KW-0645">Protease</keyword>
<comment type="caution">
    <text evidence="4">The sequence shown here is derived from an EMBL/GenBank/DDBJ whole genome shotgun (WGS) entry which is preliminary data.</text>
</comment>
<dbReference type="GO" id="GO:0006508">
    <property type="term" value="P:proteolysis"/>
    <property type="evidence" value="ECO:0007669"/>
    <property type="project" value="UniProtKB-KW"/>
</dbReference>
<reference evidence="4 5" key="1">
    <citation type="submission" date="2018-03" db="EMBL/GenBank/DDBJ databases">
        <title>Genomic Encyclopedia of Type Strains, Phase III (KMG-III): the genomes of soil and plant-associated and newly described type strains.</title>
        <authorList>
            <person name="Whitman W."/>
        </authorList>
    </citation>
    <scope>NUCLEOTIDE SEQUENCE [LARGE SCALE GENOMIC DNA]</scope>
    <source>
        <strain evidence="4 5">CGMCC 4.7125</strain>
    </source>
</reference>
<dbReference type="CDD" id="cd02248">
    <property type="entry name" value="Peptidase_C1A"/>
    <property type="match status" value="1"/>
</dbReference>